<comment type="similarity">
    <text evidence="2">Belongs to the bacterial solute-binding protein SsuA/TauA family.</text>
</comment>
<dbReference type="PATRIC" id="fig|1038922.3.peg.2603"/>
<dbReference type="AlphaFoldDB" id="J2F915"/>
<keyword evidence="3" id="KW-0813">Transport</keyword>
<reference evidence="8" key="1">
    <citation type="journal article" date="2012" name="PLoS Genet.">
        <title>Comparative Genomics of Plant-Associated Pseudomonas spp.: Insights into Diversity and Inheritance of Traits Involved in Multitrophic Interactions.</title>
        <authorList>
            <person name="Loper J.E."/>
            <person name="Hassan K.A."/>
            <person name="Mavrodi D.V."/>
            <person name="Davis E.W.II."/>
            <person name="Lim C.K."/>
            <person name="Shaffer B.T."/>
            <person name="Elbourne L.D."/>
            <person name="Stockwell V.O."/>
            <person name="Hartney S.L."/>
            <person name="Breakwell K."/>
            <person name="Henkels M.D."/>
            <person name="Tetu S.G."/>
            <person name="Rangel L.I."/>
            <person name="Kidarsa T.A."/>
            <person name="Wilson N.L."/>
            <person name="van de Mortel J.E."/>
            <person name="Song C."/>
            <person name="Blumhagen R."/>
            <person name="Radune D."/>
            <person name="Hostetler J.B."/>
            <person name="Brinkac L.M."/>
            <person name="Durkin A.S."/>
            <person name="Kluepfel D.A."/>
            <person name="Wechter W.P."/>
            <person name="Anderson A.J."/>
            <person name="Kim Y.C."/>
            <person name="Pierson L.S.III."/>
            <person name="Pierson E.A."/>
            <person name="Lindow S.E."/>
            <person name="Kobayashi D.Y."/>
            <person name="Raaijmakers J.M."/>
            <person name="Weller D.M."/>
            <person name="Thomashow L.S."/>
            <person name="Allen A.E."/>
            <person name="Paulsen I.T."/>
        </authorList>
    </citation>
    <scope>NUCLEOTIDE SEQUENCE [LARGE SCALE GENOMIC DNA]</scope>
    <source>
        <strain evidence="8">Q2-87</strain>
    </source>
</reference>
<dbReference type="Pfam" id="PF09084">
    <property type="entry name" value="NMT1"/>
    <property type="match status" value="1"/>
</dbReference>
<comment type="subcellular location">
    <subcellularLocation>
        <location evidence="1">Periplasm</location>
    </subcellularLocation>
</comment>
<evidence type="ECO:0000256" key="2">
    <source>
        <dbReference type="ARBA" id="ARBA00010742"/>
    </source>
</evidence>
<dbReference type="NCBIfam" id="TIGR01728">
    <property type="entry name" value="SsuA_fam"/>
    <property type="match status" value="1"/>
</dbReference>
<gene>
    <name evidence="8" type="primary">ssuA2</name>
    <name evidence="8" type="ORF">PflQ2_2912</name>
</gene>
<evidence type="ECO:0000256" key="6">
    <source>
        <dbReference type="ARBA" id="ARBA00070228"/>
    </source>
</evidence>
<dbReference type="GO" id="GO:0042597">
    <property type="term" value="C:periplasmic space"/>
    <property type="evidence" value="ECO:0007669"/>
    <property type="project" value="UniProtKB-SubCell"/>
</dbReference>
<organism evidence="8">
    <name type="scientific">Pseudomonas fluorescens (strain Q2-87)</name>
    <dbReference type="NCBI Taxonomy" id="1038922"/>
    <lineage>
        <taxon>Bacteria</taxon>
        <taxon>Pseudomonadati</taxon>
        <taxon>Pseudomonadota</taxon>
        <taxon>Gammaproteobacteria</taxon>
        <taxon>Pseudomonadales</taxon>
        <taxon>Pseudomonadaceae</taxon>
        <taxon>Pseudomonas</taxon>
    </lineage>
</organism>
<dbReference type="SMART" id="SM00062">
    <property type="entry name" value="PBPb"/>
    <property type="match status" value="1"/>
</dbReference>
<evidence type="ECO:0000313" key="8">
    <source>
        <dbReference type="EMBL" id="EJL05653.1"/>
    </source>
</evidence>
<dbReference type="InterPro" id="IPR010067">
    <property type="entry name" value="ABC_SsuA_sub-bd"/>
</dbReference>
<dbReference type="eggNOG" id="COG0715">
    <property type="taxonomic scope" value="Bacteria"/>
</dbReference>
<dbReference type="PANTHER" id="PTHR30024:SF48">
    <property type="entry name" value="ABC TRANSPORTER SUBSTRATE-BINDING PROTEIN"/>
    <property type="match status" value="1"/>
</dbReference>
<comment type="caution">
    <text evidence="8">The sequence shown here is derived from an EMBL/GenBank/DDBJ whole genome shotgun (WGS) entry which is preliminary data.</text>
</comment>
<dbReference type="SUPFAM" id="SSF53850">
    <property type="entry name" value="Periplasmic binding protein-like II"/>
    <property type="match status" value="1"/>
</dbReference>
<dbReference type="GO" id="GO:0016020">
    <property type="term" value="C:membrane"/>
    <property type="evidence" value="ECO:0007669"/>
    <property type="project" value="InterPro"/>
</dbReference>
<dbReference type="EMBL" id="AGBM01000001">
    <property type="protein sequence ID" value="EJL05653.1"/>
    <property type="molecule type" value="Genomic_DNA"/>
</dbReference>
<dbReference type="PANTHER" id="PTHR30024">
    <property type="entry name" value="ALIPHATIC SULFONATES-BINDING PROTEIN-RELATED"/>
    <property type="match status" value="1"/>
</dbReference>
<dbReference type="PROSITE" id="PS51257">
    <property type="entry name" value="PROKAR_LIPOPROTEIN"/>
    <property type="match status" value="1"/>
</dbReference>
<dbReference type="InterPro" id="IPR015168">
    <property type="entry name" value="SsuA/THI5"/>
</dbReference>
<name>J2F915_PSEFQ</name>
<accession>J2F915</accession>
<protein>
    <recommendedName>
        <fullName evidence="6">Putative aliphatic sulfonates-binding protein</fullName>
    </recommendedName>
</protein>
<sequence>MADRSIKASRRPVYFWKATVLLAGAVLLLSGCGESADTRPPSAGAADLSGVTLVLGDQAKGLRTVVEASKALDGIEYKVQWANFQGAAPLFEALRAGAVDLAPAGDTPVLAAATGGTPLRIVAVRRGQSRSIAILVPPDSPIRSVADLKGRNVVVSSARGSIAQYLLIRALAKAGVEEQDVKVGFVLPTDALPAFNAGKIEAWATFGVYQAFAEQKGARVLISGEGINSGLTFITASDEALGDPLKRKALSDVLGRFAKAFEWAQDHPEEYAQVFAKANDVPLEVSQTLRRWGDESLAPVEARDVQALQQVDDLFVEKKIFPHRVDVNALMDDQVFAPGSAALTQSASTR</sequence>
<evidence type="ECO:0000256" key="3">
    <source>
        <dbReference type="ARBA" id="ARBA00022448"/>
    </source>
</evidence>
<evidence type="ECO:0000259" key="7">
    <source>
        <dbReference type="SMART" id="SM00062"/>
    </source>
</evidence>
<keyword evidence="4" id="KW-0732">Signal</keyword>
<evidence type="ECO:0000256" key="5">
    <source>
        <dbReference type="ARBA" id="ARBA00055538"/>
    </source>
</evidence>
<dbReference type="GO" id="GO:0042626">
    <property type="term" value="F:ATPase-coupled transmembrane transporter activity"/>
    <property type="evidence" value="ECO:0007669"/>
    <property type="project" value="InterPro"/>
</dbReference>
<dbReference type="Proteomes" id="UP000007289">
    <property type="component" value="Chromosome"/>
</dbReference>
<dbReference type="InterPro" id="IPR001638">
    <property type="entry name" value="Solute-binding_3/MltF_N"/>
</dbReference>
<dbReference type="CDD" id="cd13558">
    <property type="entry name" value="PBP2_SsuA_like_2"/>
    <property type="match status" value="1"/>
</dbReference>
<dbReference type="RefSeq" id="WP_003182031.1">
    <property type="nucleotide sequence ID" value="NZ_CM001558.1"/>
</dbReference>
<evidence type="ECO:0000256" key="1">
    <source>
        <dbReference type="ARBA" id="ARBA00004418"/>
    </source>
</evidence>
<dbReference type="FunFam" id="3.40.190.10:FF:000050">
    <property type="entry name" value="Sulfonate ABC transporter substrate-binding protein"/>
    <property type="match status" value="1"/>
</dbReference>
<dbReference type="HOGENOM" id="CLU_028871_2_1_6"/>
<proteinExistence type="inferred from homology"/>
<evidence type="ECO:0000256" key="4">
    <source>
        <dbReference type="ARBA" id="ARBA00022729"/>
    </source>
</evidence>
<dbReference type="Gene3D" id="3.40.190.10">
    <property type="entry name" value="Periplasmic binding protein-like II"/>
    <property type="match status" value="2"/>
</dbReference>
<feature type="domain" description="Solute-binding protein family 3/N-terminal" evidence="7">
    <location>
        <begin position="52"/>
        <end position="296"/>
    </location>
</feature>
<comment type="function">
    <text evidence="5">Part of a binding-protein-dependent transport system for aliphatic sulfonates. Putative binding protein.</text>
</comment>